<accession>A0ABP0ZGT8</accession>
<dbReference type="SMART" id="SM00485">
    <property type="entry name" value="XPGN"/>
    <property type="match status" value="1"/>
</dbReference>
<gene>
    <name evidence="4" type="ORF">LODBEIA_P10370</name>
</gene>
<keyword evidence="5" id="KW-1185">Reference proteome</keyword>
<dbReference type="SUPFAM" id="SSF88723">
    <property type="entry name" value="PIN domain-like"/>
    <property type="match status" value="1"/>
</dbReference>
<protein>
    <recommendedName>
        <fullName evidence="6">XPG-I domain-containing protein</fullName>
    </recommendedName>
</protein>
<dbReference type="EMBL" id="OZ022405">
    <property type="protein sequence ID" value="CAK9436479.1"/>
    <property type="molecule type" value="Genomic_DNA"/>
</dbReference>
<dbReference type="InterPro" id="IPR006086">
    <property type="entry name" value="XPG-I_dom"/>
</dbReference>
<dbReference type="PRINTS" id="PR00853">
    <property type="entry name" value="XPGRADSUPER"/>
</dbReference>
<dbReference type="PANTHER" id="PTHR11081">
    <property type="entry name" value="FLAP ENDONUCLEASE FAMILY MEMBER"/>
    <property type="match status" value="1"/>
</dbReference>
<dbReference type="CDD" id="cd09870">
    <property type="entry name" value="PIN_YEN1"/>
    <property type="match status" value="1"/>
</dbReference>
<dbReference type="Pfam" id="PF00867">
    <property type="entry name" value="XPG_I"/>
    <property type="match status" value="1"/>
</dbReference>
<dbReference type="Proteomes" id="UP001497383">
    <property type="component" value="Chromosome 1"/>
</dbReference>
<feature type="compositionally biased region" description="Basic and acidic residues" evidence="1">
    <location>
        <begin position="471"/>
        <end position="487"/>
    </location>
</feature>
<evidence type="ECO:0000313" key="4">
    <source>
        <dbReference type="EMBL" id="CAK9436479.1"/>
    </source>
</evidence>
<sequence length="639" mass="73501">MGIPELWEVLRPAFDERIPLEKLVDQFVRDLGRTPRVAIDGYMFMFQSDHGSIVAQDKKSILIQNFMSKVLALIGLNVSVLVVFDGVMKPDKSGSGPALNYEEELVKFERRSDFAEQNPFVEELKEVLLVNRVEYFQAAGEAEAQCAFIQKLGIVDYVISNDVDTLVFGATRILRNFNRFAEDTASSPVKKQGAVRSKYYVTPVDMAKVEKVTGLSEERLVFLASMRGGDYSSGVDKIGIINAKNMALCGTSKALYYHRQKTKIELKQVKKPCLSLPPPDFAIELCRCFKSSKERKQQSVLLRPWESRRRECERRQMLAAYLLKLNSHLQGPNRDIFGRNVTIKEPIKIDEYFTLLYMFPFVRPQLPIFLPDTLSSGELATNTLLDIDSREAVRRCSMVSNINLNGNDTHKVMAQTHFFVPATYCWQMRYVAFKLLSSETSIRINKDKIEDDLQKLMLKFNPGLLFNRFPESSEARRRQRSPEKNDDSDSASDSLWVPRSLMELFYPRLVAVYDQKKKDDAYFGKRKCSLRQTTLDMLENSPTKKQKNRNSEFNIKGKEARFEPVPFKSVPELRAMKSSPKKPVRRSSPKKKKEPALGQQRLDMFLKPRMEKVKERVFIDITNTLDRDEDSPFIDLTSD</sequence>
<name>A0ABP0ZGT8_9ASCO</name>
<dbReference type="SMART" id="SM00484">
    <property type="entry name" value="XPGI"/>
    <property type="match status" value="1"/>
</dbReference>
<feature type="domain" description="XPG-I" evidence="2">
    <location>
        <begin position="129"/>
        <end position="215"/>
    </location>
</feature>
<reference evidence="4 5" key="1">
    <citation type="submission" date="2024-03" db="EMBL/GenBank/DDBJ databases">
        <authorList>
            <person name="Brejova B."/>
        </authorList>
    </citation>
    <scope>NUCLEOTIDE SEQUENCE [LARGE SCALE GENOMIC DNA]</scope>
    <source>
        <strain evidence="4 5">CBS 14171</strain>
    </source>
</reference>
<evidence type="ECO:0008006" key="6">
    <source>
        <dbReference type="Google" id="ProtNLM"/>
    </source>
</evidence>
<dbReference type="RefSeq" id="XP_066827975.1">
    <property type="nucleotide sequence ID" value="XM_066970881.1"/>
</dbReference>
<evidence type="ECO:0000259" key="2">
    <source>
        <dbReference type="SMART" id="SM00484"/>
    </source>
</evidence>
<feature type="region of interest" description="Disordered" evidence="1">
    <location>
        <begin position="536"/>
        <end position="605"/>
    </location>
</feature>
<feature type="domain" description="XPG N-terminal" evidence="3">
    <location>
        <begin position="1"/>
        <end position="115"/>
    </location>
</feature>
<dbReference type="Gene3D" id="3.40.50.1010">
    <property type="entry name" value="5'-nuclease"/>
    <property type="match status" value="1"/>
</dbReference>
<evidence type="ECO:0000313" key="5">
    <source>
        <dbReference type="Proteomes" id="UP001497383"/>
    </source>
</evidence>
<dbReference type="PANTHER" id="PTHR11081:SF72">
    <property type="entry name" value="HOLLIDAY JUNCTION RESOLVASE YEN1"/>
    <property type="match status" value="1"/>
</dbReference>
<feature type="region of interest" description="Disordered" evidence="1">
    <location>
        <begin position="471"/>
        <end position="493"/>
    </location>
</feature>
<dbReference type="GeneID" id="92206233"/>
<evidence type="ECO:0000256" key="1">
    <source>
        <dbReference type="SAM" id="MobiDB-lite"/>
    </source>
</evidence>
<organism evidence="4 5">
    <name type="scientific">Lodderomyces beijingensis</name>
    <dbReference type="NCBI Taxonomy" id="1775926"/>
    <lineage>
        <taxon>Eukaryota</taxon>
        <taxon>Fungi</taxon>
        <taxon>Dikarya</taxon>
        <taxon>Ascomycota</taxon>
        <taxon>Saccharomycotina</taxon>
        <taxon>Pichiomycetes</taxon>
        <taxon>Debaryomycetaceae</taxon>
        <taxon>Candida/Lodderomyces clade</taxon>
        <taxon>Lodderomyces</taxon>
    </lineage>
</organism>
<feature type="compositionally biased region" description="Basic residues" evidence="1">
    <location>
        <begin position="579"/>
        <end position="593"/>
    </location>
</feature>
<proteinExistence type="predicted"/>
<evidence type="ECO:0000259" key="3">
    <source>
        <dbReference type="SMART" id="SM00485"/>
    </source>
</evidence>
<dbReference type="InterPro" id="IPR006085">
    <property type="entry name" value="XPG_DNA_repair_N"/>
</dbReference>
<dbReference type="InterPro" id="IPR006084">
    <property type="entry name" value="XPG/Rad2"/>
</dbReference>
<dbReference type="InterPro" id="IPR029060">
    <property type="entry name" value="PIN-like_dom_sf"/>
</dbReference>